<dbReference type="InterPro" id="IPR010097">
    <property type="entry name" value="Malate_DH_type1"/>
</dbReference>
<dbReference type="InterPro" id="IPR022383">
    <property type="entry name" value="Lactate/malate_DH_C"/>
</dbReference>
<feature type="binding site" evidence="8">
    <location>
        <position position="72"/>
    </location>
    <ligand>
        <name>NAD(+)</name>
        <dbReference type="ChEBI" id="CHEBI:57540"/>
    </ligand>
</feature>
<keyword evidence="4 9" id="KW-0560">Oxidoreductase</keyword>
<dbReference type="PANTHER" id="PTHR11540:SF16">
    <property type="entry name" value="MALATE DEHYDROGENASE, MITOCHONDRIAL"/>
    <property type="match status" value="1"/>
</dbReference>
<dbReference type="Pfam" id="PF00056">
    <property type="entry name" value="Ldh_1_N"/>
    <property type="match status" value="1"/>
</dbReference>
<evidence type="ECO:0000256" key="6">
    <source>
        <dbReference type="ARBA" id="ARBA00048313"/>
    </source>
</evidence>
<dbReference type="Gene3D" id="3.40.50.720">
    <property type="entry name" value="NAD(P)-binding Rossmann-like Domain"/>
    <property type="match status" value="1"/>
</dbReference>
<dbReference type="SUPFAM" id="SSF51735">
    <property type="entry name" value="NAD(P)-binding Rossmann-fold domains"/>
    <property type="match status" value="1"/>
</dbReference>
<dbReference type="PANTHER" id="PTHR11540">
    <property type="entry name" value="MALATE AND LACTATE DEHYDROGENASE"/>
    <property type="match status" value="1"/>
</dbReference>
<dbReference type="SUPFAM" id="SSF56327">
    <property type="entry name" value="LDH C-terminal domain-like"/>
    <property type="match status" value="1"/>
</dbReference>
<dbReference type="Gene3D" id="3.90.110.10">
    <property type="entry name" value="Lactate dehydrogenase/glycoside hydrolase, family 4, C-terminal"/>
    <property type="match status" value="1"/>
</dbReference>
<dbReference type="EMBL" id="OV651813">
    <property type="protein sequence ID" value="CAH1099338.1"/>
    <property type="molecule type" value="Genomic_DNA"/>
</dbReference>
<dbReference type="InterPro" id="IPR001252">
    <property type="entry name" value="Malate_DH_AS"/>
</dbReference>
<dbReference type="GO" id="GO:0006099">
    <property type="term" value="P:tricarboxylic acid cycle"/>
    <property type="evidence" value="ECO:0007669"/>
    <property type="project" value="UniProtKB-KW"/>
</dbReference>
<evidence type="ECO:0000259" key="11">
    <source>
        <dbReference type="Pfam" id="PF00056"/>
    </source>
</evidence>
<dbReference type="Pfam" id="PF02866">
    <property type="entry name" value="Ldh_1_C"/>
    <property type="match status" value="1"/>
</dbReference>
<name>A0A9P0CEN7_9CUCU</name>
<dbReference type="PROSITE" id="PS00068">
    <property type="entry name" value="MDH"/>
    <property type="match status" value="1"/>
</dbReference>
<keyword evidence="5 8" id="KW-0520">NAD</keyword>
<dbReference type="OrthoDB" id="755699at2759"/>
<dbReference type="InterPro" id="IPR036291">
    <property type="entry name" value="NAD(P)-bd_dom_sf"/>
</dbReference>
<evidence type="ECO:0000256" key="3">
    <source>
        <dbReference type="ARBA" id="ARBA00022532"/>
    </source>
</evidence>
<dbReference type="GO" id="GO:0006108">
    <property type="term" value="P:malate metabolic process"/>
    <property type="evidence" value="ECO:0007669"/>
    <property type="project" value="InterPro"/>
</dbReference>
<evidence type="ECO:0000256" key="10">
    <source>
        <dbReference type="RuleBase" id="RU003405"/>
    </source>
</evidence>
<keyword evidence="14" id="KW-1185">Reference proteome</keyword>
<keyword evidence="3 10" id="KW-0816">Tricarboxylic acid cycle</keyword>
<feature type="binding site" evidence="8">
    <location>
        <begin position="46"/>
        <end position="52"/>
    </location>
    <ligand>
        <name>NAD(+)</name>
        <dbReference type="ChEBI" id="CHEBI:57540"/>
    </ligand>
</feature>
<evidence type="ECO:0000256" key="8">
    <source>
        <dbReference type="PIRSR" id="PIRSR000102-3"/>
    </source>
</evidence>
<evidence type="ECO:0000256" key="9">
    <source>
        <dbReference type="RuleBase" id="RU003369"/>
    </source>
</evidence>
<dbReference type="GO" id="GO:0005739">
    <property type="term" value="C:mitochondrion"/>
    <property type="evidence" value="ECO:0007669"/>
    <property type="project" value="TreeGrafter"/>
</dbReference>
<proteinExistence type="inferred from homology"/>
<comment type="subunit">
    <text evidence="2">Homodimer.</text>
</comment>
<dbReference type="FunFam" id="3.40.50.720:FF:000268">
    <property type="entry name" value="Malate dehydrogenase"/>
    <property type="match status" value="1"/>
</dbReference>
<protein>
    <recommendedName>
        <fullName evidence="10">Malate dehydrogenase</fullName>
        <ecNumber evidence="10">1.1.1.37</ecNumber>
    </recommendedName>
</protein>
<evidence type="ECO:0000313" key="13">
    <source>
        <dbReference type="EMBL" id="CAH1099338.1"/>
    </source>
</evidence>
<dbReference type="InterPro" id="IPR001236">
    <property type="entry name" value="Lactate/malate_DH_N"/>
</dbReference>
<dbReference type="InterPro" id="IPR015955">
    <property type="entry name" value="Lactate_DH/Glyco_Ohase_4_C"/>
</dbReference>
<sequence>MIHLLKMFQSFYRTNGKTLLRLRTQRLNQNCTFISGFDNMKVTIVGGAGKIGKAVTLMLKQSPLIDEICLYDIKNTEGIAGELNHIDTNCKVTGFWGKHQIGRALIGSKLVVILVSAPQCNDLSLSQDWNHSAKIVQEVVNDIYKYSPKAFLAIGTNPINSTVPLACALMKKNGIYNPNTIFGITTLDAVRANTFVARVLCIEPERVQVPVIGGHTEDTIVPVLSHTKPSAEFTNEELENITYNVKTAHDHMLSLNPAESAPLASAFACARFIISLVKAMKGYKDIIECAYVPSKVHPDVKYLSTPLLLGPYGISKNLGIPRLSEYERCILDNAVNCLKDDISEGEKLARAT</sequence>
<feature type="active site" description="Proton acceptor" evidence="7">
    <location>
        <position position="215"/>
    </location>
</feature>
<evidence type="ECO:0000256" key="2">
    <source>
        <dbReference type="ARBA" id="ARBA00011738"/>
    </source>
</evidence>
<dbReference type="PIRSF" id="PIRSF000102">
    <property type="entry name" value="Lac_mal_DH"/>
    <property type="match status" value="1"/>
</dbReference>
<evidence type="ECO:0000256" key="5">
    <source>
        <dbReference type="ARBA" id="ARBA00023027"/>
    </source>
</evidence>
<evidence type="ECO:0000259" key="12">
    <source>
        <dbReference type="Pfam" id="PF02866"/>
    </source>
</evidence>
<dbReference type="AlphaFoldDB" id="A0A9P0CEN7"/>
<evidence type="ECO:0000256" key="1">
    <source>
        <dbReference type="ARBA" id="ARBA00008824"/>
    </source>
</evidence>
<accession>A0A9P0CEN7</accession>
<evidence type="ECO:0000256" key="7">
    <source>
        <dbReference type="PIRSR" id="PIRSR000102-1"/>
    </source>
</evidence>
<dbReference type="InterPro" id="IPR001557">
    <property type="entry name" value="L-lactate/malate_DH"/>
</dbReference>
<reference evidence="13" key="1">
    <citation type="submission" date="2022-01" db="EMBL/GenBank/DDBJ databases">
        <authorList>
            <person name="King R."/>
        </authorList>
    </citation>
    <scope>NUCLEOTIDE SEQUENCE</scope>
</reference>
<dbReference type="NCBIfam" id="TIGR01772">
    <property type="entry name" value="MDH_euk_gproteo"/>
    <property type="match status" value="1"/>
</dbReference>
<comment type="similarity">
    <text evidence="1">Belongs to the LDH/MDH superfamily. MDH type 1 family.</text>
</comment>
<feature type="domain" description="Lactate/malate dehydrogenase N-terminal" evidence="11">
    <location>
        <begin position="40"/>
        <end position="183"/>
    </location>
</feature>
<comment type="catalytic activity">
    <reaction evidence="6 10">
        <text>(S)-malate + NAD(+) = oxaloacetate + NADH + H(+)</text>
        <dbReference type="Rhea" id="RHEA:21432"/>
        <dbReference type="ChEBI" id="CHEBI:15378"/>
        <dbReference type="ChEBI" id="CHEBI:15589"/>
        <dbReference type="ChEBI" id="CHEBI:16452"/>
        <dbReference type="ChEBI" id="CHEBI:57540"/>
        <dbReference type="ChEBI" id="CHEBI:57945"/>
        <dbReference type="EC" id="1.1.1.37"/>
    </reaction>
</comment>
<feature type="domain" description="Lactate/malate dehydrogenase C-terminal" evidence="12">
    <location>
        <begin position="185"/>
        <end position="347"/>
    </location>
</feature>
<organism evidence="13 14">
    <name type="scientific">Psylliodes chrysocephalus</name>
    <dbReference type="NCBI Taxonomy" id="3402493"/>
    <lineage>
        <taxon>Eukaryota</taxon>
        <taxon>Metazoa</taxon>
        <taxon>Ecdysozoa</taxon>
        <taxon>Arthropoda</taxon>
        <taxon>Hexapoda</taxon>
        <taxon>Insecta</taxon>
        <taxon>Pterygota</taxon>
        <taxon>Neoptera</taxon>
        <taxon>Endopterygota</taxon>
        <taxon>Coleoptera</taxon>
        <taxon>Polyphaga</taxon>
        <taxon>Cucujiformia</taxon>
        <taxon>Chrysomeloidea</taxon>
        <taxon>Chrysomelidae</taxon>
        <taxon>Galerucinae</taxon>
        <taxon>Alticini</taxon>
        <taxon>Psylliodes</taxon>
    </lineage>
</organism>
<dbReference type="Proteomes" id="UP001153636">
    <property type="component" value="Chromosome 1"/>
</dbReference>
<gene>
    <name evidence="13" type="ORF">PSYICH_LOCUS481</name>
</gene>
<dbReference type="GO" id="GO:0070013">
    <property type="term" value="C:intracellular organelle lumen"/>
    <property type="evidence" value="ECO:0007669"/>
    <property type="project" value="UniProtKB-ARBA"/>
</dbReference>
<evidence type="ECO:0000313" key="14">
    <source>
        <dbReference type="Proteomes" id="UP001153636"/>
    </source>
</evidence>
<dbReference type="FunFam" id="3.90.110.10:FF:000009">
    <property type="entry name" value="Malate dehydrogenase"/>
    <property type="match status" value="1"/>
</dbReference>
<dbReference type="EC" id="1.1.1.37" evidence="10"/>
<dbReference type="GO" id="GO:0030060">
    <property type="term" value="F:L-malate dehydrogenase (NAD+) activity"/>
    <property type="evidence" value="ECO:0007669"/>
    <property type="project" value="UniProtKB-EC"/>
</dbReference>
<evidence type="ECO:0000256" key="4">
    <source>
        <dbReference type="ARBA" id="ARBA00023002"/>
    </source>
</evidence>